<dbReference type="GO" id="GO:0002102">
    <property type="term" value="C:podosome"/>
    <property type="evidence" value="ECO:0007669"/>
    <property type="project" value="Ensembl"/>
</dbReference>
<feature type="region of interest" description="Disordered" evidence="10">
    <location>
        <begin position="1680"/>
        <end position="1703"/>
    </location>
</feature>
<dbReference type="FunFam" id="1.20.1270.350:FF:000001">
    <property type="entry name" value="dedicator of cytokinesis protein 4"/>
    <property type="match status" value="1"/>
</dbReference>
<keyword evidence="6" id="KW-0344">Guanine-nucleotide releasing factor</keyword>
<dbReference type="InterPro" id="IPR027007">
    <property type="entry name" value="C2_DOCK-type_domain"/>
</dbReference>
<dbReference type="InterPro" id="IPR030717">
    <property type="entry name" value="DHR2_DOCK5"/>
</dbReference>
<dbReference type="SMART" id="SM00326">
    <property type="entry name" value="SH3"/>
    <property type="match status" value="1"/>
</dbReference>
<evidence type="ECO:0000256" key="9">
    <source>
        <dbReference type="PROSITE-ProRule" id="PRU00983"/>
    </source>
</evidence>
<comment type="subcellular location">
    <subcellularLocation>
        <location evidence="2">Cytoplasm</location>
    </subcellularLocation>
    <subcellularLocation>
        <location evidence="1">Membrane</location>
    </subcellularLocation>
</comment>
<dbReference type="Gene3D" id="1.25.40.410">
    <property type="match status" value="1"/>
</dbReference>
<dbReference type="GO" id="GO:0005096">
    <property type="term" value="F:GTPase activator activity"/>
    <property type="evidence" value="ECO:0007669"/>
    <property type="project" value="InterPro"/>
</dbReference>
<keyword evidence="3 8" id="KW-0728">SH3 domain</keyword>
<dbReference type="GeneTree" id="ENSGT00940000157734"/>
<dbReference type="InterPro" id="IPR046769">
    <property type="entry name" value="DOCKER_Lobe_A"/>
</dbReference>
<dbReference type="GO" id="GO:0046849">
    <property type="term" value="P:bone remodeling"/>
    <property type="evidence" value="ECO:0007669"/>
    <property type="project" value="Ensembl"/>
</dbReference>
<dbReference type="GO" id="GO:0071800">
    <property type="term" value="P:podosome assembly"/>
    <property type="evidence" value="ECO:0007669"/>
    <property type="project" value="Ensembl"/>
</dbReference>
<dbReference type="Pfam" id="PF00018">
    <property type="entry name" value="SH3_1"/>
    <property type="match status" value="1"/>
</dbReference>
<dbReference type="GO" id="GO:0010634">
    <property type="term" value="P:positive regulation of epithelial cell migration"/>
    <property type="evidence" value="ECO:0007669"/>
    <property type="project" value="Ensembl"/>
</dbReference>
<dbReference type="FunFam" id="1.25.40.410:FF:000004">
    <property type="entry name" value="Dedicator of cytokinesis protein 1"/>
    <property type="match status" value="1"/>
</dbReference>
<dbReference type="InterPro" id="IPR042455">
    <property type="entry name" value="DOCK_N_sub1"/>
</dbReference>
<gene>
    <name evidence="14" type="primary">DOCK5</name>
</gene>
<dbReference type="GO" id="GO:0005886">
    <property type="term" value="C:plasma membrane"/>
    <property type="evidence" value="ECO:0007669"/>
    <property type="project" value="Ensembl"/>
</dbReference>
<dbReference type="InterPro" id="IPR001452">
    <property type="entry name" value="SH3_domain"/>
</dbReference>
<dbReference type="Gene3D" id="1.20.1270.350">
    <property type="entry name" value="Dedicator of cytokinesis N-terminal subdomain"/>
    <property type="match status" value="1"/>
</dbReference>
<dbReference type="InterPro" id="IPR046773">
    <property type="entry name" value="DOCKER_Lobe_C"/>
</dbReference>
<protein>
    <submittedName>
        <fullName evidence="14">Dedicator of cytokinesis 5</fullName>
    </submittedName>
</protein>
<dbReference type="Bgee" id="ENSMNEG00000043546">
    <property type="expression patterns" value="Expressed in bone marrow and 12 other cell types or tissues"/>
</dbReference>
<dbReference type="InterPro" id="IPR056372">
    <property type="entry name" value="TPR_DOCK"/>
</dbReference>
<dbReference type="Pfam" id="PF16172">
    <property type="entry name" value="DOCK_N"/>
    <property type="match status" value="1"/>
</dbReference>
<evidence type="ECO:0000313" key="15">
    <source>
        <dbReference type="Proteomes" id="UP000233120"/>
    </source>
</evidence>
<evidence type="ECO:0000256" key="10">
    <source>
        <dbReference type="SAM" id="MobiDB-lite"/>
    </source>
</evidence>
<feature type="domain" description="DOCKER" evidence="13">
    <location>
        <begin position="1232"/>
        <end position="1643"/>
    </location>
</feature>
<dbReference type="PROSITE" id="PS51651">
    <property type="entry name" value="DOCKER"/>
    <property type="match status" value="1"/>
</dbReference>
<dbReference type="SUPFAM" id="SSF50044">
    <property type="entry name" value="SH3-domain"/>
    <property type="match status" value="1"/>
</dbReference>
<dbReference type="GO" id="GO:0016601">
    <property type="term" value="P:Rac protein signal transduction"/>
    <property type="evidence" value="ECO:0007669"/>
    <property type="project" value="Ensembl"/>
</dbReference>
<dbReference type="FunFam" id="2.30.30.40:FF:000057">
    <property type="entry name" value="Dedicator of cytokinesis protein 4"/>
    <property type="match status" value="1"/>
</dbReference>
<feature type="region of interest" description="Disordered" evidence="10">
    <location>
        <begin position="1833"/>
        <end position="1860"/>
    </location>
</feature>
<dbReference type="PROSITE" id="PS50002">
    <property type="entry name" value="SH3"/>
    <property type="match status" value="1"/>
</dbReference>
<dbReference type="GO" id="GO:1904754">
    <property type="term" value="P:positive regulation of vascular associated smooth muscle cell migration"/>
    <property type="evidence" value="ECO:0007669"/>
    <property type="project" value="Ensembl"/>
</dbReference>
<organism evidence="14 15">
    <name type="scientific">Macaca nemestrina</name>
    <name type="common">Pig-tailed macaque</name>
    <dbReference type="NCBI Taxonomy" id="9545"/>
    <lineage>
        <taxon>Eukaryota</taxon>
        <taxon>Metazoa</taxon>
        <taxon>Chordata</taxon>
        <taxon>Craniata</taxon>
        <taxon>Vertebrata</taxon>
        <taxon>Euteleostomi</taxon>
        <taxon>Mammalia</taxon>
        <taxon>Eutheria</taxon>
        <taxon>Euarchontoglires</taxon>
        <taxon>Primates</taxon>
        <taxon>Haplorrhini</taxon>
        <taxon>Catarrhini</taxon>
        <taxon>Cercopithecidae</taxon>
        <taxon>Cercopithecinae</taxon>
        <taxon>Macaca</taxon>
    </lineage>
</organism>
<dbReference type="GO" id="GO:1900026">
    <property type="term" value="P:positive regulation of substrate adhesion-dependent cell spreading"/>
    <property type="evidence" value="ECO:0007669"/>
    <property type="project" value="Ensembl"/>
</dbReference>
<dbReference type="Ensembl" id="ENSMNET00000066160.1">
    <property type="protein sequence ID" value="ENSMNEP00000041661.1"/>
    <property type="gene ID" value="ENSMNEG00000043546.1"/>
</dbReference>
<evidence type="ECO:0000259" key="13">
    <source>
        <dbReference type="PROSITE" id="PS51651"/>
    </source>
</evidence>
<dbReference type="PANTHER" id="PTHR45653">
    <property type="entry name" value="DEDICATOR OF CYTOKINESIS"/>
    <property type="match status" value="1"/>
</dbReference>
<reference evidence="14" key="2">
    <citation type="submission" date="2025-09" db="UniProtKB">
        <authorList>
            <consortium name="Ensembl"/>
        </authorList>
    </citation>
    <scope>IDENTIFICATION</scope>
</reference>
<dbReference type="Pfam" id="PF20422">
    <property type="entry name" value="DHR-2_Lobe_B"/>
    <property type="match status" value="1"/>
</dbReference>
<dbReference type="Gene3D" id="2.30.30.40">
    <property type="entry name" value="SH3 Domains"/>
    <property type="match status" value="1"/>
</dbReference>
<dbReference type="InterPro" id="IPR046770">
    <property type="entry name" value="DOCKER_Lobe_B"/>
</dbReference>
<accession>A0A2K6E0G8</accession>
<feature type="domain" description="SH3" evidence="11">
    <location>
        <begin position="8"/>
        <end position="69"/>
    </location>
</feature>
<dbReference type="GO" id="GO:0007520">
    <property type="term" value="P:myoblast fusion"/>
    <property type="evidence" value="ECO:0007669"/>
    <property type="project" value="TreeGrafter"/>
</dbReference>
<dbReference type="InterPro" id="IPR032376">
    <property type="entry name" value="DOCK_N"/>
</dbReference>
<dbReference type="Pfam" id="PF23554">
    <property type="entry name" value="TPR_DOCK"/>
    <property type="match status" value="1"/>
</dbReference>
<dbReference type="PROSITE" id="PS51650">
    <property type="entry name" value="C2_DOCK"/>
    <property type="match status" value="1"/>
</dbReference>
<evidence type="ECO:0000259" key="11">
    <source>
        <dbReference type="PROSITE" id="PS50002"/>
    </source>
</evidence>
<feature type="domain" description="C2 DOCK-type" evidence="12">
    <location>
        <begin position="443"/>
        <end position="627"/>
    </location>
</feature>
<dbReference type="Gene3D" id="1.20.58.740">
    <property type="match status" value="1"/>
</dbReference>
<dbReference type="Pfam" id="PF20421">
    <property type="entry name" value="DHR-2_Lobe_C"/>
    <property type="match status" value="1"/>
</dbReference>
<evidence type="ECO:0000256" key="5">
    <source>
        <dbReference type="ARBA" id="ARBA00022553"/>
    </source>
</evidence>
<dbReference type="STRING" id="9545.ENSMNEP00000041661"/>
<dbReference type="CDD" id="cd11708">
    <property type="entry name" value="DHR2_DOCK5"/>
    <property type="match status" value="1"/>
</dbReference>
<dbReference type="InterPro" id="IPR035892">
    <property type="entry name" value="C2_domain_sf"/>
</dbReference>
<keyword evidence="5" id="KW-0597">Phosphoprotein</keyword>
<feature type="compositionally biased region" description="Pro residues" evidence="10">
    <location>
        <begin position="1785"/>
        <end position="1795"/>
    </location>
</feature>
<evidence type="ECO:0000256" key="3">
    <source>
        <dbReference type="ARBA" id="ARBA00022443"/>
    </source>
</evidence>
<evidence type="ECO:0000256" key="6">
    <source>
        <dbReference type="ARBA" id="ARBA00022658"/>
    </source>
</evidence>
<dbReference type="InterPro" id="IPR026791">
    <property type="entry name" value="DOCK"/>
</dbReference>
<dbReference type="GO" id="GO:0005829">
    <property type="term" value="C:cytosol"/>
    <property type="evidence" value="ECO:0007669"/>
    <property type="project" value="Ensembl"/>
</dbReference>
<dbReference type="InterPro" id="IPR043162">
    <property type="entry name" value="DOCK_C_lobe_C"/>
</dbReference>
<dbReference type="CDD" id="cd12051">
    <property type="entry name" value="SH3_DOCK1_5_A"/>
    <property type="match status" value="1"/>
</dbReference>
<reference evidence="14" key="1">
    <citation type="submission" date="2025-08" db="UniProtKB">
        <authorList>
            <consortium name="Ensembl"/>
        </authorList>
    </citation>
    <scope>IDENTIFICATION</scope>
</reference>
<comment type="similarity">
    <text evidence="9">Belongs to the DOCK family.</text>
</comment>
<dbReference type="FunFam" id="1.20.58.740:FF:000004">
    <property type="entry name" value="Dedicator of cytokinesis protein 1"/>
    <property type="match status" value="1"/>
</dbReference>
<feature type="region of interest" description="Disordered" evidence="10">
    <location>
        <begin position="1773"/>
        <end position="1799"/>
    </location>
</feature>
<dbReference type="InterPro" id="IPR043161">
    <property type="entry name" value="DOCK_C_lobe_A"/>
</dbReference>
<dbReference type="SUPFAM" id="SSF48371">
    <property type="entry name" value="ARM repeat"/>
    <property type="match status" value="1"/>
</dbReference>
<proteinExistence type="inferred from homology"/>
<dbReference type="GO" id="GO:0031267">
    <property type="term" value="F:small GTPase binding"/>
    <property type="evidence" value="ECO:0007669"/>
    <property type="project" value="TreeGrafter"/>
</dbReference>
<dbReference type="Pfam" id="PF06920">
    <property type="entry name" value="DHR-2_Lobe_A"/>
    <property type="match status" value="1"/>
</dbReference>
<evidence type="ECO:0000256" key="1">
    <source>
        <dbReference type="ARBA" id="ARBA00004370"/>
    </source>
</evidence>
<evidence type="ECO:0000256" key="4">
    <source>
        <dbReference type="ARBA" id="ARBA00022490"/>
    </source>
</evidence>
<keyword evidence="4" id="KW-0963">Cytoplasm</keyword>
<dbReference type="InterPro" id="IPR016024">
    <property type="entry name" value="ARM-type_fold"/>
</dbReference>
<name>A0A2K6E0G8_MACNE</name>
<evidence type="ECO:0000256" key="8">
    <source>
        <dbReference type="PROSITE-ProRule" id="PRU00192"/>
    </source>
</evidence>
<evidence type="ECO:0000256" key="2">
    <source>
        <dbReference type="ARBA" id="ARBA00004496"/>
    </source>
</evidence>
<evidence type="ECO:0000259" key="12">
    <source>
        <dbReference type="PROSITE" id="PS51650"/>
    </source>
</evidence>
<dbReference type="InterPro" id="IPR047025">
    <property type="entry name" value="DOCK1_5_SH3"/>
</dbReference>
<dbReference type="Proteomes" id="UP000233120">
    <property type="component" value="Unassembled WGS sequence"/>
</dbReference>
<dbReference type="InterPro" id="IPR027357">
    <property type="entry name" value="DOCKER_dom"/>
</dbReference>
<dbReference type="GO" id="GO:0005085">
    <property type="term" value="F:guanyl-nucleotide exchange factor activity"/>
    <property type="evidence" value="ECO:0007669"/>
    <property type="project" value="UniProtKB-KW"/>
</dbReference>
<dbReference type="PANTHER" id="PTHR45653:SF3">
    <property type="entry name" value="DEDICATOR OF CYTOKINESIS PROTEIN 5"/>
    <property type="match status" value="1"/>
</dbReference>
<keyword evidence="7" id="KW-0472">Membrane</keyword>
<keyword evidence="15" id="KW-1185">Reference proteome</keyword>
<evidence type="ECO:0000313" key="14">
    <source>
        <dbReference type="Ensembl" id="ENSMNEP00000041661.1"/>
    </source>
</evidence>
<dbReference type="GO" id="GO:0016477">
    <property type="term" value="P:cell migration"/>
    <property type="evidence" value="ECO:0007669"/>
    <property type="project" value="InterPro"/>
</dbReference>
<dbReference type="Pfam" id="PF14429">
    <property type="entry name" value="DOCK-C2"/>
    <property type="match status" value="1"/>
</dbReference>
<dbReference type="InterPro" id="IPR036028">
    <property type="entry name" value="SH3-like_dom_sf"/>
</dbReference>
<sequence length="1860" mass="214831">MARWIPTKRQKYGVAIYNYNASQDVELSLQIGDTVHILEMYEGWYRGYTLQNKSKKGIFPETYIHLKEATVEDLGQHETVIPGELPLVQELTSTLREWAVIWRKLYVNNKLTLFRQLQQMTYSLIEWRSQILSGTLPKDELAELKKKVTAKIDHGNRMLGLDLVVRDDNGNILDPDETSTVALFKAHEVASKRIEEKIQEEKSILQNLDSRGQSIFSTIHTYGLYVNFKNFVCNIGEDAELFMALYDPDQSTFISENYLIRWGSNGMPKEIEKLNNLQAVFTDLSSMDLIRPRVSLVCQIVRVGHMELKEGKKHTCGLRRPFGVAVMDITDIIHGKVDDEEKQHFIPFQQIAMETYIRQRQLIMSPLITSHVTGENEPLTSVLNKVIAAKEVNHKGQGLWVSLKLLPGDLTQVQKNFSHLVDRSTAIARKMGFPEIILPGDVRNDIYVTLIHGEFDKGKKKTPKNVEVTMSVHDEEGKLLEKAIHPGAGYEGISEYKSVVYYQVKQPCWYETVKVSIAIEEVTRCHIRFTFRHRSSQESRDKSERAFGLAFVKLMNPDGTTLQDGRHDLVVYKGDNKKMEDAKFYLTLPGTKMEMEEKELQASKNLVTFTPSKDNTKDSFQIATLICSTKLTQNVDLLGLLNWRSNSQNIKHNLKKLMEVDGGEIVKFLQDTLDALFNIMMEMSDSETYDFLVFDALVFIISLIGDIKFQHFNPVLETYIYKHFSATLAYVKLSKVLNFYVANADDSSKTELLFAALKALKYLFRFIIQSRVLYLRFYGQSKDGDEFNDSIRQLFLAFNMLMDRPLEEAVKIKGAALKYLPSIINDVKLVFDPVELSVLFCKFIQSIPDNQLVRQKLNCMTKIVESALFRQSECREVLLPLLTDQLSGQLDDNSSKPDHEASSQLLSNILEVLDRKDVGATAMHIQLIMERLLRRINRTVIGMSRQSPHIGSFVACMIAILQQMDDSHYSHYISTFKTRQDIIDFLMETFIMFKDLIGKNVYAKDWMVMNMTQNRVFLRAINQFAEVLTRFFMDQASFELQLWNNYFHLAVAFLTHEFLQLETFSQAKRNKIVKKYGDMRKEIGFRIRDMWYNLGPHKIKFIPSMVGPILEVTLTPEVELRKATIPIFFDMMQCEFNFSGNGNFHMFENELITKLDQEVEGGRGDEQYKDKYRLFLWGYLLKGNSEHFGKVKLLKSSNSGLAIFVVSLSVALDLYWDSVILFFFFFSWQNFYKEKKREDIYIRYLYKLRDLHRDCENYTEAAYTLLLHAELLQWSDKPCVPHLLQRDSYYVYTQQELKEKLYQEIISYFDKGKMWEKAIKLSKELAETYESKVFDYEGLGNLLKKRASFYENIIKAMRPQPEYFAVGYYGQGFPSFLRNKIFIYRGKEYERREDFSLRLLTQFPNAEKMTSTTPPGEDIKSSPKQYMQCFTVKPVMSLPPSYKDKPVPEQILNYYRANEVQQFRYSRPFRKGEKDPDNEFATMWIERTTYTTAYTFPGILKWFEVKQISTEEISPLENAIETMELTNERISNCVQQHAWDRSLSVHPLSMLLSGIVDPAVMGGFSNYEKAFFTEKYLQEHPEDQEKVELLKRLIALQMPLLTEGIRIHGEKLTEQLKPLHERLSSCFRELKEKVEKHYGVITLPPNLRERKQSRTGSIVLPYIMSSTLRRLSITSVTSSVVSTSSNSSDNAPSRPGSDGSILEPLLERRASSGARVEDLSLREENSENRISKFKRKDWSLSKSQVIAEKAPEPDLMSPTRKAQRPKSLQLMDNRLSPFHGSSPPQSTPLSPPPLTPKATRTLSKFSCIPYRRKLRPASNFVFLLLQLAPPLPARREAKAPPPPPPKARKSGIPTSEPGSQ</sequence>
<dbReference type="Gene3D" id="2.60.40.150">
    <property type="entry name" value="C2 domain"/>
    <property type="match status" value="1"/>
</dbReference>
<dbReference type="GO" id="GO:1904694">
    <property type="term" value="P:negative regulation of vascular associated smooth muscle contraction"/>
    <property type="evidence" value="ECO:0007669"/>
    <property type="project" value="Ensembl"/>
</dbReference>
<evidence type="ECO:0000256" key="7">
    <source>
        <dbReference type="ARBA" id="ARBA00023136"/>
    </source>
</evidence>
<dbReference type="FunFam" id="2.60.40.150:FF:000044">
    <property type="entry name" value="dedicator of cytokinesis protein 1"/>
    <property type="match status" value="1"/>
</dbReference>